<dbReference type="GO" id="GO:0006508">
    <property type="term" value="P:proteolysis"/>
    <property type="evidence" value="ECO:0007669"/>
    <property type="project" value="InterPro"/>
</dbReference>
<dbReference type="PANTHER" id="PTHR47331:SF5">
    <property type="entry name" value="RIBONUCLEASE H"/>
    <property type="match status" value="1"/>
</dbReference>
<comment type="caution">
    <text evidence="4">The sequence shown here is derived from an EMBL/GenBank/DDBJ whole genome shotgun (WGS) entry which is preliminary data.</text>
</comment>
<dbReference type="PANTHER" id="PTHR47331">
    <property type="entry name" value="PHD-TYPE DOMAIN-CONTAINING PROTEIN"/>
    <property type="match status" value="1"/>
</dbReference>
<dbReference type="PROSITE" id="PS50158">
    <property type="entry name" value="ZF_CCHC"/>
    <property type="match status" value="1"/>
</dbReference>
<evidence type="ECO:0000313" key="4">
    <source>
        <dbReference type="EMBL" id="KAH9369554.1"/>
    </source>
</evidence>
<name>A0A9J6G274_HAELO</name>
<feature type="region of interest" description="Disordered" evidence="2">
    <location>
        <begin position="195"/>
        <end position="218"/>
    </location>
</feature>
<accession>A0A9J6G274</accession>
<dbReference type="AlphaFoldDB" id="A0A9J6G274"/>
<dbReference type="VEuPathDB" id="VectorBase:HLOH_058352"/>
<organism evidence="4 5">
    <name type="scientific">Haemaphysalis longicornis</name>
    <name type="common">Bush tick</name>
    <dbReference type="NCBI Taxonomy" id="44386"/>
    <lineage>
        <taxon>Eukaryota</taxon>
        <taxon>Metazoa</taxon>
        <taxon>Ecdysozoa</taxon>
        <taxon>Arthropoda</taxon>
        <taxon>Chelicerata</taxon>
        <taxon>Arachnida</taxon>
        <taxon>Acari</taxon>
        <taxon>Parasitiformes</taxon>
        <taxon>Ixodida</taxon>
        <taxon>Ixodoidea</taxon>
        <taxon>Ixodidae</taxon>
        <taxon>Haemaphysalinae</taxon>
        <taxon>Haemaphysalis</taxon>
    </lineage>
</organism>
<evidence type="ECO:0000313" key="5">
    <source>
        <dbReference type="Proteomes" id="UP000821853"/>
    </source>
</evidence>
<dbReference type="GO" id="GO:0008270">
    <property type="term" value="F:zinc ion binding"/>
    <property type="evidence" value="ECO:0007669"/>
    <property type="project" value="UniProtKB-KW"/>
</dbReference>
<dbReference type="GO" id="GO:0003676">
    <property type="term" value="F:nucleic acid binding"/>
    <property type="evidence" value="ECO:0007669"/>
    <property type="project" value="InterPro"/>
</dbReference>
<dbReference type="OrthoDB" id="6765836at2759"/>
<gene>
    <name evidence="4" type="ORF">HPB48_019658</name>
</gene>
<dbReference type="InterPro" id="IPR036875">
    <property type="entry name" value="Znf_CCHC_sf"/>
</dbReference>
<dbReference type="EMBL" id="JABSTR010000005">
    <property type="protein sequence ID" value="KAH9369554.1"/>
    <property type="molecule type" value="Genomic_DNA"/>
</dbReference>
<keyword evidence="5" id="KW-1185">Reference proteome</keyword>
<dbReference type="PROSITE" id="PS00141">
    <property type="entry name" value="ASP_PROTEASE"/>
    <property type="match status" value="1"/>
</dbReference>
<dbReference type="Proteomes" id="UP000821853">
    <property type="component" value="Chromosome 3"/>
</dbReference>
<dbReference type="SUPFAM" id="SSF57756">
    <property type="entry name" value="Retrovirus zinc finger-like domains"/>
    <property type="match status" value="1"/>
</dbReference>
<keyword evidence="1" id="KW-0863">Zinc-finger</keyword>
<reference evidence="4 5" key="1">
    <citation type="journal article" date="2020" name="Cell">
        <title>Large-Scale Comparative Analyses of Tick Genomes Elucidate Their Genetic Diversity and Vector Capacities.</title>
        <authorList>
            <consortium name="Tick Genome and Microbiome Consortium (TIGMIC)"/>
            <person name="Jia N."/>
            <person name="Wang J."/>
            <person name="Shi W."/>
            <person name="Du L."/>
            <person name="Sun Y."/>
            <person name="Zhan W."/>
            <person name="Jiang J.F."/>
            <person name="Wang Q."/>
            <person name="Zhang B."/>
            <person name="Ji P."/>
            <person name="Bell-Sakyi L."/>
            <person name="Cui X.M."/>
            <person name="Yuan T.T."/>
            <person name="Jiang B.G."/>
            <person name="Yang W.F."/>
            <person name="Lam T.T."/>
            <person name="Chang Q.C."/>
            <person name="Ding S.J."/>
            <person name="Wang X.J."/>
            <person name="Zhu J.G."/>
            <person name="Ruan X.D."/>
            <person name="Zhao L."/>
            <person name="Wei J.T."/>
            <person name="Ye R.Z."/>
            <person name="Que T.C."/>
            <person name="Du C.H."/>
            <person name="Zhou Y.H."/>
            <person name="Cheng J.X."/>
            <person name="Dai P.F."/>
            <person name="Guo W.B."/>
            <person name="Han X.H."/>
            <person name="Huang E.J."/>
            <person name="Li L.F."/>
            <person name="Wei W."/>
            <person name="Gao Y.C."/>
            <person name="Liu J.Z."/>
            <person name="Shao H.Z."/>
            <person name="Wang X."/>
            <person name="Wang C.C."/>
            <person name="Yang T.C."/>
            <person name="Huo Q.B."/>
            <person name="Li W."/>
            <person name="Chen H.Y."/>
            <person name="Chen S.E."/>
            <person name="Zhou L.G."/>
            <person name="Ni X.B."/>
            <person name="Tian J.H."/>
            <person name="Sheng Y."/>
            <person name="Liu T."/>
            <person name="Pan Y.S."/>
            <person name="Xia L.Y."/>
            <person name="Li J."/>
            <person name="Zhao F."/>
            <person name="Cao W.C."/>
        </authorList>
    </citation>
    <scope>NUCLEOTIDE SEQUENCE [LARGE SCALE GENOMIC DNA]</scope>
    <source>
        <strain evidence="4">HaeL-2018</strain>
    </source>
</reference>
<dbReference type="GO" id="GO:0004190">
    <property type="term" value="F:aspartic-type endopeptidase activity"/>
    <property type="evidence" value="ECO:0007669"/>
    <property type="project" value="InterPro"/>
</dbReference>
<keyword evidence="1" id="KW-0479">Metal-binding</keyword>
<keyword evidence="1" id="KW-0862">Zinc</keyword>
<sequence>MTCCSSSLDAATLSSHVEYIEQREPELTALNEKIADTTDDDGLEQELEGAAEYTRKISYTVSQARFLLRNARQVLSATDSIASGGTAASVVDPTRQLEAPVPSALALTAETESRATPACPLCDSRGHKVADRRVNQSAAERKTRLRNARCCFRCGRRNHVARQCRASLNLTCSTCNGRHLTVLCDVLRPADHTVPRSTPQVQAGEGAPPTVVTASSGHSGATSVLLPTARAWAEGARRRLVRVLLDTGSQRTFIRQDAAMTLKCTVVGTEDLSLVTFGSAKLPKVLRCRRVQQTGVRWFKSKIELLAENVLVPAMEYDTPVGTVQFLRACWEGDCDQQMSNELYTKVSCVYGAHPSHFNAPVYLFARAYTVGRIRRKTFYSKTQTQRRSLKLWLRPRERTLFAVARKITEIKRAGLRTCREAERREKKHGTLPVFVS</sequence>
<dbReference type="InterPro" id="IPR001878">
    <property type="entry name" value="Znf_CCHC"/>
</dbReference>
<feature type="domain" description="CCHC-type" evidence="3">
    <location>
        <begin position="151"/>
        <end position="165"/>
    </location>
</feature>
<evidence type="ECO:0000256" key="2">
    <source>
        <dbReference type="SAM" id="MobiDB-lite"/>
    </source>
</evidence>
<protein>
    <recommendedName>
        <fullName evidence="3">CCHC-type domain-containing protein</fullName>
    </recommendedName>
</protein>
<evidence type="ECO:0000256" key="1">
    <source>
        <dbReference type="PROSITE-ProRule" id="PRU00047"/>
    </source>
</evidence>
<dbReference type="InterPro" id="IPR001969">
    <property type="entry name" value="Aspartic_peptidase_AS"/>
</dbReference>
<proteinExistence type="predicted"/>
<evidence type="ECO:0000259" key="3">
    <source>
        <dbReference type="PROSITE" id="PS50158"/>
    </source>
</evidence>